<comment type="function">
    <text evidence="1">Transcriptional repressor of xylose-utilizing enzymes.</text>
</comment>
<evidence type="ECO:0000256" key="2">
    <source>
        <dbReference type="ARBA" id="ARBA00006479"/>
    </source>
</evidence>
<evidence type="ECO:0000313" key="4">
    <source>
        <dbReference type="EMBL" id="AEE97848.1"/>
    </source>
</evidence>
<dbReference type="GO" id="GO:0042732">
    <property type="term" value="P:D-xylose metabolic process"/>
    <property type="evidence" value="ECO:0007669"/>
    <property type="project" value="UniProtKB-KW"/>
</dbReference>
<dbReference type="Proteomes" id="UP000008457">
    <property type="component" value="Chromosome"/>
</dbReference>
<dbReference type="Pfam" id="PF00480">
    <property type="entry name" value="ROK"/>
    <property type="match status" value="1"/>
</dbReference>
<evidence type="ECO:0000256" key="1">
    <source>
        <dbReference type="ARBA" id="ARBA00002486"/>
    </source>
</evidence>
<organism evidence="4 5">
    <name type="scientific">Mahella australiensis (strain DSM 15567 / CIP 107919 / 50-1 BON)</name>
    <dbReference type="NCBI Taxonomy" id="697281"/>
    <lineage>
        <taxon>Bacteria</taxon>
        <taxon>Bacillati</taxon>
        <taxon>Bacillota</taxon>
        <taxon>Clostridia</taxon>
        <taxon>Thermoanaerobacterales</taxon>
        <taxon>Thermoanaerobacterales Family IV. Incertae Sedis</taxon>
        <taxon>Mahella</taxon>
    </lineage>
</organism>
<dbReference type="InterPro" id="IPR036390">
    <property type="entry name" value="WH_DNA-bd_sf"/>
</dbReference>
<dbReference type="HOGENOM" id="CLU_036604_13_5_9"/>
<reference evidence="4 5" key="2">
    <citation type="journal article" date="2011" name="Stand. Genomic Sci.">
        <title>Complete genome sequence of Mahella australiensis type strain (50-1 BON).</title>
        <authorList>
            <person name="Sikorski J."/>
            <person name="Teshima H."/>
            <person name="Nolan M."/>
            <person name="Lucas S."/>
            <person name="Hammon N."/>
            <person name="Deshpande S."/>
            <person name="Cheng J.F."/>
            <person name="Pitluck S."/>
            <person name="Liolios K."/>
            <person name="Pagani I."/>
            <person name="Ivanova N."/>
            <person name="Huntemann M."/>
            <person name="Mavromatis K."/>
            <person name="Ovchinikova G."/>
            <person name="Pati A."/>
            <person name="Tapia R."/>
            <person name="Han C."/>
            <person name="Goodwin L."/>
            <person name="Chen A."/>
            <person name="Palaniappan K."/>
            <person name="Land M."/>
            <person name="Hauser L."/>
            <person name="Ngatchou-Djao O.D."/>
            <person name="Rohde M."/>
            <person name="Pukall R."/>
            <person name="Spring S."/>
            <person name="Abt B."/>
            <person name="Goker M."/>
            <person name="Detter J.C."/>
            <person name="Woyke T."/>
            <person name="Bristow J."/>
            <person name="Markowitz V."/>
            <person name="Hugenholtz P."/>
            <person name="Eisen J.A."/>
            <person name="Kyrpides N.C."/>
            <person name="Klenk H.P."/>
            <person name="Lapidus A."/>
        </authorList>
    </citation>
    <scope>NUCLEOTIDE SEQUENCE [LARGE SCALE GENOMIC DNA]</scope>
    <source>
        <strain evidence="5">DSM 15567 / CIP 107919 / 50-1 BON</strain>
    </source>
</reference>
<dbReference type="KEGG" id="mas:Mahau_2712"/>
<keyword evidence="3" id="KW-0119">Carbohydrate metabolism</keyword>
<dbReference type="InterPro" id="IPR000600">
    <property type="entry name" value="ROK"/>
</dbReference>
<gene>
    <name evidence="4" type="ordered locus">Mahau_2712</name>
</gene>
<protein>
    <submittedName>
        <fullName evidence="4">ROK family protein</fullName>
    </submittedName>
</protein>
<accession>F3ZZ66</accession>
<reference evidence="5" key="1">
    <citation type="submission" date="2010-11" db="EMBL/GenBank/DDBJ databases">
        <title>The complete genome of Mahella australiensis DSM 15567.</title>
        <authorList>
            <consortium name="US DOE Joint Genome Institute (JGI-PGF)"/>
            <person name="Lucas S."/>
            <person name="Copeland A."/>
            <person name="Lapidus A."/>
            <person name="Bruce D."/>
            <person name="Goodwin L."/>
            <person name="Pitluck S."/>
            <person name="Kyrpides N."/>
            <person name="Mavromatis K."/>
            <person name="Pagani I."/>
            <person name="Ivanova N."/>
            <person name="Teshima H."/>
            <person name="Brettin T."/>
            <person name="Detter J.C."/>
            <person name="Han C."/>
            <person name="Tapia R."/>
            <person name="Land M."/>
            <person name="Hauser L."/>
            <person name="Markowitz V."/>
            <person name="Cheng J.-F."/>
            <person name="Hugenholtz P."/>
            <person name="Woyke T."/>
            <person name="Wu D."/>
            <person name="Spring S."/>
            <person name="Pukall R."/>
            <person name="Steenblock K."/>
            <person name="Schneider S."/>
            <person name="Klenk H.-P."/>
            <person name="Eisen J.A."/>
        </authorList>
    </citation>
    <scope>NUCLEOTIDE SEQUENCE [LARGE SCALE GENOMIC DNA]</scope>
    <source>
        <strain evidence="5">DSM 15567 / CIP 107919 / 50-1 BON</strain>
    </source>
</reference>
<dbReference type="RefSeq" id="WP_013782271.1">
    <property type="nucleotide sequence ID" value="NC_015520.1"/>
</dbReference>
<dbReference type="InterPro" id="IPR036388">
    <property type="entry name" value="WH-like_DNA-bd_sf"/>
</dbReference>
<name>F3ZZ66_MAHA5</name>
<dbReference type="eggNOG" id="COG1940">
    <property type="taxonomic scope" value="Bacteria"/>
</dbReference>
<dbReference type="STRING" id="697281.Mahau_2712"/>
<sequence length="405" mass="45101">MAKGYNIELRKRNKYNRILNIIRNHENISRSEVKIISKYGMSTVLKGIDELLKQGLIVESGIGESQGGRRPIWLAVNPDGGYFVGIEFYSRRIFSVILNLTGEKIYDNKTDIEPDSNSAAILQSLKGVIKEMLDFLGSAASKVFGIGIGVPGQINKQAGISIEYGHIHGWSNIHIKDEIEKTFDIPAYIENNTKVMALAHKWLKPYGEAEDFLFLCIRSGIGMACMLNDQLYLGKNNNAGEIAHFALPNSNRRCYCGKIGCLDMEASNDAILSKIREGIKVGRFAQLSAMAEDPDAIDMDIFVQAVKMGYDDAMELLEETATYLGYALAAAINILNPGKIVIWGDISKTEDIFIEMLWESIRRYALSLNLQDLKIEYSQWGEDLGALGAATLIMQQEFGFFDAPI</sequence>
<keyword evidence="5" id="KW-1185">Reference proteome</keyword>
<dbReference type="PANTHER" id="PTHR18964:SF149">
    <property type="entry name" value="BIFUNCTIONAL UDP-N-ACETYLGLUCOSAMINE 2-EPIMERASE_N-ACETYLMANNOSAMINE KINASE"/>
    <property type="match status" value="1"/>
</dbReference>
<keyword evidence="3" id="KW-0859">Xylose metabolism</keyword>
<dbReference type="Gene3D" id="1.10.10.10">
    <property type="entry name" value="Winged helix-like DNA-binding domain superfamily/Winged helix DNA-binding domain"/>
    <property type="match status" value="1"/>
</dbReference>
<evidence type="ECO:0000313" key="5">
    <source>
        <dbReference type="Proteomes" id="UP000008457"/>
    </source>
</evidence>
<dbReference type="Gene3D" id="3.30.420.40">
    <property type="match status" value="2"/>
</dbReference>
<dbReference type="EMBL" id="CP002360">
    <property type="protein sequence ID" value="AEE97848.1"/>
    <property type="molecule type" value="Genomic_DNA"/>
</dbReference>
<comment type="similarity">
    <text evidence="2">Belongs to the ROK (NagC/XylR) family.</text>
</comment>
<dbReference type="OrthoDB" id="9810372at2"/>
<dbReference type="PANTHER" id="PTHR18964">
    <property type="entry name" value="ROK (REPRESSOR, ORF, KINASE) FAMILY"/>
    <property type="match status" value="1"/>
</dbReference>
<dbReference type="InterPro" id="IPR043129">
    <property type="entry name" value="ATPase_NBD"/>
</dbReference>
<proteinExistence type="inferred from homology"/>
<dbReference type="SUPFAM" id="SSF53067">
    <property type="entry name" value="Actin-like ATPase domain"/>
    <property type="match status" value="1"/>
</dbReference>
<dbReference type="SUPFAM" id="SSF46785">
    <property type="entry name" value="Winged helix' DNA-binding domain"/>
    <property type="match status" value="1"/>
</dbReference>
<dbReference type="AlphaFoldDB" id="F3ZZ66"/>
<evidence type="ECO:0000256" key="3">
    <source>
        <dbReference type="ARBA" id="ARBA00022629"/>
    </source>
</evidence>